<dbReference type="HOGENOM" id="CLU_648831_0_0_6"/>
<organism evidence="1 2">
    <name type="scientific">Acidithiobacillus ferrivorans SS3</name>
    <dbReference type="NCBI Taxonomy" id="743299"/>
    <lineage>
        <taxon>Bacteria</taxon>
        <taxon>Pseudomonadati</taxon>
        <taxon>Pseudomonadota</taxon>
        <taxon>Acidithiobacillia</taxon>
        <taxon>Acidithiobacillales</taxon>
        <taxon>Acidithiobacillaceae</taxon>
        <taxon>Acidithiobacillus</taxon>
    </lineage>
</organism>
<evidence type="ECO:0000313" key="1">
    <source>
        <dbReference type="EMBL" id="AEM48070.1"/>
    </source>
</evidence>
<dbReference type="EMBL" id="CP002985">
    <property type="protein sequence ID" value="AEM48070.1"/>
    <property type="molecule type" value="Genomic_DNA"/>
</dbReference>
<protein>
    <submittedName>
        <fullName evidence="1">Uncharacterized protein</fullName>
    </submittedName>
</protein>
<dbReference type="STRING" id="743299.Acife_1947"/>
<dbReference type="eggNOG" id="ENOG5033EZK">
    <property type="taxonomic scope" value="Bacteria"/>
</dbReference>
<gene>
    <name evidence="1" type="ORF">Acife_1947</name>
</gene>
<name>G0JLM1_9PROT</name>
<sequence>MRLLGFINILLTSRSSITIFDYTTQQPSIQIPQKKLGQPNRRDDLKFSIWNLAHATLKADLIMNGNISLIRRFAFLLDIAEFVDYGTSRFKFRKQGINLLGDFVKTSYTGRIAQGMAVLFMEKMKYTYIGKPKIIGNHKCADFLFQGAGPGYALVESKGSYAARPPLKKMLTVALGQINRTIPLLPVNLISKSFAIACIFGDNSNSRQTSLNFIDPEDKGGSQEEFEEDYVLRSNYSSWLSGMGYTELAEIISPMATYKDENKPIEIRTAVYNGKKYIINFFRNTSVTGGELEKIVLNYFNFNLLPFGIVMGLEMRVLEGVIKNIKEDNKVMPKMEVRRGAIHEILSEGPVSVFSDGTIYGFRKVFTKTDKEFI</sequence>
<accession>G0JLM1</accession>
<dbReference type="KEGG" id="afi:Acife_1947"/>
<dbReference type="Proteomes" id="UP000009220">
    <property type="component" value="Chromosome"/>
</dbReference>
<dbReference type="AlphaFoldDB" id="G0JLM1"/>
<reference evidence="1 2" key="1">
    <citation type="journal article" date="2011" name="J. Bacteriol.">
        <title>Draft genome of the psychrotolerant acidophile Acidithiobacillus ferrivorans SS3.</title>
        <authorList>
            <person name="Liljeqvist M."/>
            <person name="Valdes J."/>
            <person name="Holmes D.S."/>
            <person name="Dopson M."/>
        </authorList>
    </citation>
    <scope>NUCLEOTIDE SEQUENCE [LARGE SCALE GENOMIC DNA]</scope>
    <source>
        <strain evidence="1 2">SS3</strain>
    </source>
</reference>
<proteinExistence type="predicted"/>
<dbReference type="RefSeq" id="WP_014029323.1">
    <property type="nucleotide sequence ID" value="NC_015942.1"/>
</dbReference>
<evidence type="ECO:0000313" key="2">
    <source>
        <dbReference type="Proteomes" id="UP000009220"/>
    </source>
</evidence>